<dbReference type="VEuPathDB" id="PlasmoDB:PVW1_120010500"/>
<feature type="non-terminal residue" evidence="2">
    <location>
        <position position="1"/>
    </location>
</feature>
<name>A0A1G4EF82_PLAVI</name>
<dbReference type="AlphaFoldDB" id="A0A1G4EF82"/>
<reference evidence="2 3" key="1">
    <citation type="submission" date="2016-07" db="EMBL/GenBank/DDBJ databases">
        <authorList>
            <consortium name="Pathogen Informatics"/>
        </authorList>
    </citation>
    <scope>NUCLEOTIDE SEQUENCE [LARGE SCALE GENOMIC DNA]</scope>
</reference>
<dbReference type="EMBL" id="FLYI01000530">
    <property type="protein sequence ID" value="SCA82226.1"/>
    <property type="molecule type" value="Genomic_DNA"/>
</dbReference>
<gene>
    <name evidence="2" type="ORF">PVC01_000133900</name>
</gene>
<evidence type="ECO:0000256" key="1">
    <source>
        <dbReference type="SAM" id="MobiDB-lite"/>
    </source>
</evidence>
<organism evidence="2 3">
    <name type="scientific">Plasmodium vivax</name>
    <name type="common">malaria parasite P. vivax</name>
    <dbReference type="NCBI Taxonomy" id="5855"/>
    <lineage>
        <taxon>Eukaryota</taxon>
        <taxon>Sar</taxon>
        <taxon>Alveolata</taxon>
        <taxon>Apicomplexa</taxon>
        <taxon>Aconoidasida</taxon>
        <taxon>Haemosporida</taxon>
        <taxon>Plasmodiidae</taxon>
        <taxon>Plasmodium</taxon>
        <taxon>Plasmodium (Plasmodium)</taxon>
    </lineage>
</organism>
<feature type="region of interest" description="Disordered" evidence="1">
    <location>
        <begin position="48"/>
        <end position="73"/>
    </location>
</feature>
<dbReference type="InterPro" id="IPR008780">
    <property type="entry name" value="Plasmodium_Vir"/>
</dbReference>
<protein>
    <submittedName>
        <fullName evidence="2">Vir protein, putative</fullName>
    </submittedName>
</protein>
<accession>A0A1G4EF82</accession>
<dbReference type="Proteomes" id="UP000305196">
    <property type="component" value="Unassembled WGS sequence"/>
</dbReference>
<evidence type="ECO:0000313" key="3">
    <source>
        <dbReference type="Proteomes" id="UP000305196"/>
    </source>
</evidence>
<dbReference type="VEuPathDB" id="PlasmoDB:PVPAM_040007100"/>
<dbReference type="Pfam" id="PF05795">
    <property type="entry name" value="Plasmodium_Vir"/>
    <property type="match status" value="1"/>
</dbReference>
<dbReference type="VEuPathDB" id="PlasmoDB:PVP01_1200700"/>
<sequence>LRNIKTNFNEAISSLEGKGIIRSQAVIPLDDKLICQIQSFGIESRASNAVSQIPEKPEAPQVPRWPVGTSGPPSTVKSSVVIAENLDHRVPGDLTIRVSVDEENNEHSLIPDMPNRVETVDATLAGYSLFLLMMYKYTPLGSWVNTKILRKDKLMENMNKNNYELLLNDVGNHEASLNDTMYHIRYNSETNH</sequence>
<evidence type="ECO:0000313" key="2">
    <source>
        <dbReference type="EMBL" id="SCA82226.1"/>
    </source>
</evidence>
<proteinExistence type="predicted"/>